<dbReference type="EMBL" id="JAFMPY010000009">
    <property type="protein sequence ID" value="MBO0904046.1"/>
    <property type="molecule type" value="Genomic_DNA"/>
</dbReference>
<feature type="compositionally biased region" description="Basic and acidic residues" evidence="1">
    <location>
        <begin position="267"/>
        <end position="276"/>
    </location>
</feature>
<feature type="compositionally biased region" description="Basic and acidic residues" evidence="1">
    <location>
        <begin position="250"/>
        <end position="260"/>
    </location>
</feature>
<dbReference type="NCBIfam" id="NF033550">
    <property type="entry name" value="transpos_ISL3"/>
    <property type="match status" value="1"/>
</dbReference>
<evidence type="ECO:0000256" key="1">
    <source>
        <dbReference type="SAM" id="MobiDB-lite"/>
    </source>
</evidence>
<proteinExistence type="predicted"/>
<dbReference type="RefSeq" id="WP_207350695.1">
    <property type="nucleotide sequence ID" value="NZ_JAFMPY010000009.1"/>
</dbReference>
<dbReference type="InterPro" id="IPR017894">
    <property type="entry name" value="HTH_IS21_transposase_type"/>
</dbReference>
<comment type="caution">
    <text evidence="3">The sequence shown here is derived from an EMBL/GenBank/DDBJ whole genome shotgun (WGS) entry which is preliminary data.</text>
</comment>
<keyword evidence="4" id="KW-1185">Reference proteome</keyword>
<dbReference type="InterPro" id="IPR047951">
    <property type="entry name" value="Transpos_ISL3"/>
</dbReference>
<dbReference type="Pfam" id="PF01610">
    <property type="entry name" value="DDE_Tnp_ISL3"/>
    <property type="match status" value="2"/>
</dbReference>
<feature type="domain" description="HTH IS21-type" evidence="2">
    <location>
        <begin position="280"/>
        <end position="341"/>
    </location>
</feature>
<evidence type="ECO:0000313" key="4">
    <source>
        <dbReference type="Proteomes" id="UP000664288"/>
    </source>
</evidence>
<feature type="region of interest" description="Disordered" evidence="1">
    <location>
        <begin position="379"/>
        <end position="402"/>
    </location>
</feature>
<dbReference type="PANTHER" id="PTHR33498">
    <property type="entry name" value="TRANSPOSASE FOR INSERTION SEQUENCE ELEMENT IS1557"/>
    <property type="match status" value="1"/>
</dbReference>
<gene>
    <name evidence="3" type="ORF">J1C47_10355</name>
</gene>
<dbReference type="InterPro" id="IPR029261">
    <property type="entry name" value="Transposase_Znf"/>
</dbReference>
<evidence type="ECO:0000259" key="2">
    <source>
        <dbReference type="PROSITE" id="PS50531"/>
    </source>
</evidence>
<dbReference type="Proteomes" id="UP000664288">
    <property type="component" value="Unassembled WGS sequence"/>
</dbReference>
<name>A0ABS3J647_9HYPH</name>
<reference evidence="3 4" key="1">
    <citation type="submission" date="2021-03" db="EMBL/GenBank/DDBJ databases">
        <title>Whole genome sequence of Jiella sp. MQZ13P-4.</title>
        <authorList>
            <person name="Tuo L."/>
        </authorList>
    </citation>
    <scope>NUCLEOTIDE SEQUENCE [LARGE SCALE GENOMIC DNA]</scope>
    <source>
        <strain evidence="3 4">MQZ13P-4</strain>
    </source>
</reference>
<feature type="region of interest" description="Disordered" evidence="1">
    <location>
        <begin position="250"/>
        <end position="276"/>
    </location>
</feature>
<sequence length="522" mass="58913">MVEIVSDPDRIVICSRLKTIPVSCPGCGMPSRAYHGHYDRVVADPPWQGKPVCLRIRLRRFACQNLSCGRRTFSEPVQALARPFARRSERLREVQRHLGLALGGEAAERLSHRLGMRTSADTLLRLVRAGVPAAATAAPRVVGIDEWAWRRGRRYGTMIVDLERNEIIDLLPDRDAKTLAAWLKERPTIEVIARDRAEVFAEGIRGGAPGARQVVDRWHLLCNVSAVFQVAVSAHHRQIKEIADAVRTAERQAAHRDSVTRRMPTAAERESQARHAPRAEKYAEMMLLLAAGTSQAAVSRTLGLDRKTVRRWIRQSGPPRWRKPKRAKAIDPYRAYLEQRWQEGCRNGAELGRELARQGADIRPRIVRDWATCRRREGADRLDAEQGPNGRRWRPPSTNRTTRLLQCDPGKLAGEDRRFVDDIRQEIPELSAVVELIGRLTRLLRCQSDESLLDWFKDAAGTPLARFAATLSRDADAVAAAIELPWTTSPVEGQISRLKMVKRTMYGRAGFDLLRQRVLAPT</sequence>
<organism evidence="3 4">
    <name type="scientific">Jiella sonneratiae</name>
    <dbReference type="NCBI Taxonomy" id="2816856"/>
    <lineage>
        <taxon>Bacteria</taxon>
        <taxon>Pseudomonadati</taxon>
        <taxon>Pseudomonadota</taxon>
        <taxon>Alphaproteobacteria</taxon>
        <taxon>Hyphomicrobiales</taxon>
        <taxon>Aurantimonadaceae</taxon>
        <taxon>Jiella</taxon>
    </lineage>
</organism>
<protein>
    <submittedName>
        <fullName evidence="3">ISL3 family transposase</fullName>
    </submittedName>
</protein>
<dbReference type="PROSITE" id="PS50531">
    <property type="entry name" value="HTH_IS21"/>
    <property type="match status" value="1"/>
</dbReference>
<evidence type="ECO:0000313" key="3">
    <source>
        <dbReference type="EMBL" id="MBO0904046.1"/>
    </source>
</evidence>
<dbReference type="PANTHER" id="PTHR33498:SF1">
    <property type="entry name" value="TRANSPOSASE FOR INSERTION SEQUENCE ELEMENT IS1557"/>
    <property type="match status" value="1"/>
</dbReference>
<dbReference type="InterPro" id="IPR002560">
    <property type="entry name" value="Transposase_DDE"/>
</dbReference>
<accession>A0ABS3J647</accession>
<dbReference type="Pfam" id="PF14690">
    <property type="entry name" value="Zn_ribbon_ISL3"/>
    <property type="match status" value="1"/>
</dbReference>